<dbReference type="InterPro" id="IPR001173">
    <property type="entry name" value="Glyco_trans_2-like"/>
</dbReference>
<evidence type="ECO:0000313" key="2">
    <source>
        <dbReference type="EMBL" id="OQB71745.1"/>
    </source>
</evidence>
<dbReference type="InterPro" id="IPR029044">
    <property type="entry name" value="Nucleotide-diphossugar_trans"/>
</dbReference>
<reference evidence="2" key="1">
    <citation type="submission" date="2017-02" db="EMBL/GenBank/DDBJ databases">
        <title>Delving into the versatile metabolic prowess of the omnipresent phylum Bacteroidetes.</title>
        <authorList>
            <person name="Nobu M.K."/>
            <person name="Mei R."/>
            <person name="Narihiro T."/>
            <person name="Kuroda K."/>
            <person name="Liu W.-T."/>
        </authorList>
    </citation>
    <scope>NUCLEOTIDE SEQUENCE</scope>
    <source>
        <strain evidence="2">ADurb.Bin131</strain>
    </source>
</reference>
<comment type="caution">
    <text evidence="2">The sequence shown here is derived from an EMBL/GenBank/DDBJ whole genome shotgun (WGS) entry which is preliminary data.</text>
</comment>
<accession>A0A1V6C4F8</accession>
<dbReference type="EMBL" id="MWDQ01000150">
    <property type="protein sequence ID" value="OQB71745.1"/>
    <property type="molecule type" value="Genomic_DNA"/>
</dbReference>
<organism evidence="2">
    <name type="scientific">candidate division TA06 bacterium ADurb.Bin131</name>
    <dbReference type="NCBI Taxonomy" id="1852827"/>
    <lineage>
        <taxon>Bacteria</taxon>
        <taxon>Bacteria division TA06</taxon>
    </lineage>
</organism>
<dbReference type="CDD" id="cd04179">
    <property type="entry name" value="DPM_DPG-synthase_like"/>
    <property type="match status" value="1"/>
</dbReference>
<gene>
    <name evidence="2" type="primary">arnC_3</name>
    <name evidence="2" type="ORF">BWX89_01666</name>
</gene>
<dbReference type="InterPro" id="IPR050256">
    <property type="entry name" value="Glycosyltransferase_2"/>
</dbReference>
<dbReference type="AlphaFoldDB" id="A0A1V6C4F8"/>
<dbReference type="Proteomes" id="UP000485562">
    <property type="component" value="Unassembled WGS sequence"/>
</dbReference>
<name>A0A1V6C4F8_UNCT6</name>
<protein>
    <submittedName>
        <fullName evidence="2">Undecaprenyl-phosphate 4-deoxy-4-formamido-L-arabinose transferase</fullName>
        <ecNumber evidence="2">2.4.2.53</ecNumber>
    </submittedName>
</protein>
<dbReference type="SUPFAM" id="SSF53448">
    <property type="entry name" value="Nucleotide-diphospho-sugar transferases"/>
    <property type="match status" value="1"/>
</dbReference>
<feature type="domain" description="Glycosyltransferase 2-like" evidence="1">
    <location>
        <begin position="4"/>
        <end position="166"/>
    </location>
</feature>
<sequence length="227" mass="26167">MKISVLIPVYNERHTIEQVLLDVEKVPVEKEIIVIDDGSTDGTRQLLENIHRNKKNHFKVIFLEKNRGKGYAIRCGLKEAKNDFVIIQDADLELNPNDYLKLINAIKTENCQVVYGSRFLGKTNTSLPLLSILANKFLTSFTNLVFNAKLSDMETCYKLCPRKLLQSLNLTSERFEIEPEITCKILKQGYKIKEIPISYSPRKKGKKIGWKDGFKAIFSILKYRIIK</sequence>
<dbReference type="PANTHER" id="PTHR48090">
    <property type="entry name" value="UNDECAPRENYL-PHOSPHATE 4-DEOXY-4-FORMAMIDO-L-ARABINOSE TRANSFERASE-RELATED"/>
    <property type="match status" value="1"/>
</dbReference>
<dbReference type="PANTHER" id="PTHR48090:SF7">
    <property type="entry name" value="RFBJ PROTEIN"/>
    <property type="match status" value="1"/>
</dbReference>
<proteinExistence type="predicted"/>
<dbReference type="GO" id="GO:0099621">
    <property type="term" value="F:undecaprenyl-phosphate 4-deoxy-4-formamido-L-arabinose transferase activity"/>
    <property type="evidence" value="ECO:0007669"/>
    <property type="project" value="UniProtKB-EC"/>
</dbReference>
<dbReference type="Pfam" id="PF00535">
    <property type="entry name" value="Glycos_transf_2"/>
    <property type="match status" value="1"/>
</dbReference>
<evidence type="ECO:0000259" key="1">
    <source>
        <dbReference type="Pfam" id="PF00535"/>
    </source>
</evidence>
<keyword evidence="2" id="KW-0808">Transferase</keyword>
<dbReference type="EC" id="2.4.2.53" evidence="2"/>
<dbReference type="Gene3D" id="3.90.550.10">
    <property type="entry name" value="Spore Coat Polysaccharide Biosynthesis Protein SpsA, Chain A"/>
    <property type="match status" value="1"/>
</dbReference>
<keyword evidence="2" id="KW-0328">Glycosyltransferase</keyword>